<protein>
    <submittedName>
        <fullName evidence="2">Butanoate coenzyme A-transferase</fullName>
        <ecNumber evidence="2">2.8.3.-</ecNumber>
    </submittedName>
</protein>
<dbReference type="InterPro" id="IPR037171">
    <property type="entry name" value="NagB/RpiA_transferase-like"/>
</dbReference>
<evidence type="ECO:0000259" key="1">
    <source>
        <dbReference type="Pfam" id="PF13336"/>
    </source>
</evidence>
<feature type="domain" description="Acetyl-CoA hydrolase/transferase C-terminal" evidence="1">
    <location>
        <begin position="4"/>
        <end position="99"/>
    </location>
</feature>
<sequence>MLAASHRLAAINSAVEVDLTGQINSEVAGGVYVGAVGGAVDFLRGAARSRGGLPIIALPATARGATRIVVRLSGPVSTPRSDAGLIVTEHGVADLRGQTL</sequence>
<dbReference type="PANTHER" id="PTHR21432:SF20">
    <property type="entry name" value="ACETYL-COA HYDROLASE"/>
    <property type="match status" value="1"/>
</dbReference>
<accession>A0A645JDB5</accession>
<dbReference type="Gene3D" id="3.40.1080.20">
    <property type="entry name" value="Acetyl-CoA hydrolase/transferase C-terminal domain"/>
    <property type="match status" value="1"/>
</dbReference>
<organism evidence="2">
    <name type="scientific">bioreactor metagenome</name>
    <dbReference type="NCBI Taxonomy" id="1076179"/>
    <lineage>
        <taxon>unclassified sequences</taxon>
        <taxon>metagenomes</taxon>
        <taxon>ecological metagenomes</taxon>
    </lineage>
</organism>
<reference evidence="2" key="1">
    <citation type="submission" date="2019-08" db="EMBL/GenBank/DDBJ databases">
        <authorList>
            <person name="Kucharzyk K."/>
            <person name="Murdoch R.W."/>
            <person name="Higgins S."/>
            <person name="Loffler F."/>
        </authorList>
    </citation>
    <scope>NUCLEOTIDE SEQUENCE</scope>
</reference>
<evidence type="ECO:0000313" key="2">
    <source>
        <dbReference type="EMBL" id="MPN61651.1"/>
    </source>
</evidence>
<proteinExistence type="predicted"/>
<dbReference type="AlphaFoldDB" id="A0A645JDB5"/>
<dbReference type="EMBL" id="VSSQ01138537">
    <property type="protein sequence ID" value="MPN61651.1"/>
    <property type="molecule type" value="Genomic_DNA"/>
</dbReference>
<keyword evidence="2" id="KW-0808">Transferase</keyword>
<dbReference type="InterPro" id="IPR038460">
    <property type="entry name" value="AcetylCoA_hyd_C_sf"/>
</dbReference>
<dbReference type="InterPro" id="IPR046433">
    <property type="entry name" value="ActCoA_hydro"/>
</dbReference>
<dbReference type="GO" id="GO:0008775">
    <property type="term" value="F:acetate CoA-transferase activity"/>
    <property type="evidence" value="ECO:0007669"/>
    <property type="project" value="InterPro"/>
</dbReference>
<gene>
    <name evidence="2" type="ORF">SDC9_209389</name>
</gene>
<name>A0A645JDB5_9ZZZZ</name>
<dbReference type="InterPro" id="IPR026888">
    <property type="entry name" value="AcetylCoA_hyd_C"/>
</dbReference>
<dbReference type="SUPFAM" id="SSF100950">
    <property type="entry name" value="NagB/RpiA/CoA transferase-like"/>
    <property type="match status" value="1"/>
</dbReference>
<dbReference type="GO" id="GO:0006083">
    <property type="term" value="P:acetate metabolic process"/>
    <property type="evidence" value="ECO:0007669"/>
    <property type="project" value="InterPro"/>
</dbReference>
<dbReference type="EC" id="2.8.3.-" evidence="2"/>
<dbReference type="Pfam" id="PF13336">
    <property type="entry name" value="AcetylCoA_hyd_C"/>
    <property type="match status" value="1"/>
</dbReference>
<comment type="caution">
    <text evidence="2">The sequence shown here is derived from an EMBL/GenBank/DDBJ whole genome shotgun (WGS) entry which is preliminary data.</text>
</comment>
<dbReference type="PANTHER" id="PTHR21432">
    <property type="entry name" value="ACETYL-COA HYDROLASE-RELATED"/>
    <property type="match status" value="1"/>
</dbReference>